<name>A0A0R3PGI0_ANGCS</name>
<dbReference type="AlphaFoldDB" id="A0A0R3PGI0"/>
<sequence length="169" mass="18541">GRRNRRNVSHQSTAATATTTVATKTTRTTTTSTTTIPTSHQLNKISSYEHINKYSGEDFRISASLSMLENPTQNSAAAYTANWVSSTSSIPPEMRDEPEVMLLNFYARRRPATRMGSIPPPVARHAFHSSRVGKLVQNLSGMIAALAWCMSRPPRVGQICIHSAPNDAQ</sequence>
<accession>A0A0R3PGI0</accession>
<evidence type="ECO:0000313" key="4">
    <source>
        <dbReference type="WBParaSite" id="ACOC_0000338801-mRNA-1"/>
    </source>
</evidence>
<reference evidence="2 3" key="2">
    <citation type="submission" date="2018-11" db="EMBL/GenBank/DDBJ databases">
        <authorList>
            <consortium name="Pathogen Informatics"/>
        </authorList>
    </citation>
    <scope>NUCLEOTIDE SEQUENCE [LARGE SCALE GENOMIC DNA]</scope>
    <source>
        <strain evidence="2 3">Costa Rica</strain>
    </source>
</reference>
<gene>
    <name evidence="2" type="ORF">ACOC_LOCUS3389</name>
</gene>
<dbReference type="Proteomes" id="UP000267027">
    <property type="component" value="Unassembled WGS sequence"/>
</dbReference>
<reference evidence="4" key="1">
    <citation type="submission" date="2017-02" db="UniProtKB">
        <authorList>
            <consortium name="WormBaseParasite"/>
        </authorList>
    </citation>
    <scope>IDENTIFICATION</scope>
</reference>
<protein>
    <submittedName>
        <fullName evidence="4">Pecanex-like protein</fullName>
    </submittedName>
</protein>
<dbReference type="STRING" id="334426.A0A0R3PGI0"/>
<evidence type="ECO:0000313" key="3">
    <source>
        <dbReference type="Proteomes" id="UP000267027"/>
    </source>
</evidence>
<organism evidence="4">
    <name type="scientific">Angiostrongylus costaricensis</name>
    <name type="common">Nematode worm</name>
    <dbReference type="NCBI Taxonomy" id="334426"/>
    <lineage>
        <taxon>Eukaryota</taxon>
        <taxon>Metazoa</taxon>
        <taxon>Ecdysozoa</taxon>
        <taxon>Nematoda</taxon>
        <taxon>Chromadorea</taxon>
        <taxon>Rhabditida</taxon>
        <taxon>Rhabditina</taxon>
        <taxon>Rhabditomorpha</taxon>
        <taxon>Strongyloidea</taxon>
        <taxon>Metastrongylidae</taxon>
        <taxon>Angiostrongylus</taxon>
    </lineage>
</organism>
<feature type="region of interest" description="Disordered" evidence="1">
    <location>
        <begin position="1"/>
        <end position="36"/>
    </location>
</feature>
<dbReference type="EMBL" id="UYYA01001005">
    <property type="protein sequence ID" value="VDM54974.1"/>
    <property type="molecule type" value="Genomic_DNA"/>
</dbReference>
<evidence type="ECO:0000256" key="1">
    <source>
        <dbReference type="SAM" id="MobiDB-lite"/>
    </source>
</evidence>
<evidence type="ECO:0000313" key="2">
    <source>
        <dbReference type="EMBL" id="VDM54974.1"/>
    </source>
</evidence>
<proteinExistence type="predicted"/>
<dbReference type="WBParaSite" id="ACOC_0000338801-mRNA-1">
    <property type="protein sequence ID" value="ACOC_0000338801-mRNA-1"/>
    <property type="gene ID" value="ACOC_0000338801"/>
</dbReference>
<feature type="compositionally biased region" description="Low complexity" evidence="1">
    <location>
        <begin position="13"/>
        <end position="36"/>
    </location>
</feature>
<keyword evidence="3" id="KW-1185">Reference proteome</keyword>
<dbReference type="OrthoDB" id="5844244at2759"/>